<keyword evidence="1 3" id="KW-0808">Transferase</keyword>
<dbReference type="InterPro" id="IPR006283">
    <property type="entry name" value="ThiL-like"/>
</dbReference>
<accession>A0AAX4NG83</accession>
<dbReference type="AlphaFoldDB" id="A0AAX4NG83"/>
<dbReference type="InterPro" id="IPR036921">
    <property type="entry name" value="PurM-like_N_sf"/>
</dbReference>
<comment type="miscellaneous">
    <text evidence="1">Reaction mechanism of ThiL seems to utilize a direct, inline transfer of the gamma-phosphate of ATP to TMP rather than a phosphorylated enzyme intermediate.</text>
</comment>
<dbReference type="CDD" id="cd02194">
    <property type="entry name" value="ThiL"/>
    <property type="match status" value="1"/>
</dbReference>
<feature type="binding site" evidence="1">
    <location>
        <position position="73"/>
    </location>
    <ligand>
        <name>Mg(2+)</name>
        <dbReference type="ChEBI" id="CHEBI:18420"/>
        <label>3</label>
    </ligand>
</feature>
<feature type="binding site" evidence="1">
    <location>
        <position position="29"/>
    </location>
    <ligand>
        <name>Mg(2+)</name>
        <dbReference type="ChEBI" id="CHEBI:18420"/>
        <label>4</label>
    </ligand>
</feature>
<keyword evidence="1" id="KW-0479">Metal-binding</keyword>
<dbReference type="NCBIfam" id="TIGR01379">
    <property type="entry name" value="thiL"/>
    <property type="match status" value="1"/>
</dbReference>
<evidence type="ECO:0000259" key="2">
    <source>
        <dbReference type="Pfam" id="PF00586"/>
    </source>
</evidence>
<dbReference type="PANTHER" id="PTHR30270:SF3">
    <property type="entry name" value="THIAMINE-MONOPHOSPHATE KINASE"/>
    <property type="match status" value="1"/>
</dbReference>
<feature type="binding site" evidence="1">
    <location>
        <position position="210"/>
    </location>
    <ligand>
        <name>Mg(2+)</name>
        <dbReference type="ChEBI" id="CHEBI:18420"/>
        <label>5</label>
    </ligand>
</feature>
<feature type="binding site" evidence="1">
    <location>
        <position position="45"/>
    </location>
    <ligand>
        <name>Mg(2+)</name>
        <dbReference type="ChEBI" id="CHEBI:18420"/>
        <label>2</label>
    </ligand>
</feature>
<feature type="binding site" evidence="1">
    <location>
        <position position="209"/>
    </location>
    <ligand>
        <name>ATP</name>
        <dbReference type="ChEBI" id="CHEBI:30616"/>
    </ligand>
</feature>
<proteinExistence type="inferred from homology"/>
<feature type="binding site" evidence="1">
    <location>
        <position position="146"/>
    </location>
    <ligand>
        <name>ATP</name>
        <dbReference type="ChEBI" id="CHEBI:30616"/>
    </ligand>
</feature>
<evidence type="ECO:0000313" key="3">
    <source>
        <dbReference type="EMBL" id="WYY00476.1"/>
    </source>
</evidence>
<feature type="binding site" evidence="1">
    <location>
        <position position="73"/>
    </location>
    <ligand>
        <name>Mg(2+)</name>
        <dbReference type="ChEBI" id="CHEBI:18420"/>
        <label>2</label>
    </ligand>
</feature>
<dbReference type="GO" id="GO:0009228">
    <property type="term" value="P:thiamine biosynthetic process"/>
    <property type="evidence" value="ECO:0007669"/>
    <property type="project" value="UniProtKB-KW"/>
</dbReference>
<feature type="binding site" evidence="1">
    <location>
        <position position="52"/>
    </location>
    <ligand>
        <name>substrate</name>
    </ligand>
</feature>
<evidence type="ECO:0000256" key="1">
    <source>
        <dbReference type="HAMAP-Rule" id="MF_02128"/>
    </source>
</evidence>
<keyword evidence="1" id="KW-0067">ATP-binding</keyword>
<feature type="binding site" evidence="1">
    <location>
        <position position="207"/>
    </location>
    <ligand>
        <name>Mg(2+)</name>
        <dbReference type="ChEBI" id="CHEBI:18420"/>
        <label>3</label>
    </ligand>
</feature>
<keyword evidence="4" id="KW-1185">Reference proteome</keyword>
<protein>
    <recommendedName>
        <fullName evidence="1">Thiamine-monophosphate kinase</fullName>
        <shortName evidence="1">TMP kinase</shortName>
        <shortName evidence="1">Thiamine-phosphate kinase</shortName>
        <ecNumber evidence="1">2.7.4.16</ecNumber>
    </recommendedName>
</protein>
<keyword evidence="1" id="KW-0784">Thiamine biosynthesis</keyword>
<dbReference type="SUPFAM" id="SSF56042">
    <property type="entry name" value="PurM C-terminal domain-like"/>
    <property type="match status" value="1"/>
</dbReference>
<organism evidence="3 4">
    <name type="scientific">Oxyplasma meridianum</name>
    <dbReference type="NCBI Taxonomy" id="3073602"/>
    <lineage>
        <taxon>Archaea</taxon>
        <taxon>Methanobacteriati</taxon>
        <taxon>Thermoplasmatota</taxon>
        <taxon>Thermoplasmata</taxon>
        <taxon>Thermoplasmatales</taxon>
        <taxon>Thermoplasmataceae</taxon>
        <taxon>Oxyplasma</taxon>
    </lineage>
</organism>
<comment type="catalytic activity">
    <reaction evidence="1">
        <text>thiamine phosphate + ATP = thiamine diphosphate + ADP</text>
        <dbReference type="Rhea" id="RHEA:15913"/>
        <dbReference type="ChEBI" id="CHEBI:30616"/>
        <dbReference type="ChEBI" id="CHEBI:37575"/>
        <dbReference type="ChEBI" id="CHEBI:58937"/>
        <dbReference type="ChEBI" id="CHEBI:456216"/>
        <dbReference type="EC" id="2.7.4.16"/>
    </reaction>
</comment>
<feature type="binding site" evidence="1">
    <location>
        <position position="121"/>
    </location>
    <ligand>
        <name>Mg(2+)</name>
        <dbReference type="ChEBI" id="CHEBI:18420"/>
        <label>1</label>
    </ligand>
</feature>
<dbReference type="InterPro" id="IPR036676">
    <property type="entry name" value="PurM-like_C_sf"/>
</dbReference>
<keyword evidence="1 3" id="KW-0418">Kinase</keyword>
<dbReference type="EC" id="2.7.4.16" evidence="1"/>
<keyword evidence="1" id="KW-0547">Nucleotide-binding</keyword>
<dbReference type="GeneID" id="95967785"/>
<keyword evidence="1" id="KW-0460">Magnesium</keyword>
<gene>
    <name evidence="1 3" type="primary">thiL</name>
    <name evidence="3" type="ORF">OXIME_001048</name>
</gene>
<dbReference type="Pfam" id="PF00586">
    <property type="entry name" value="AIRS"/>
    <property type="match status" value="1"/>
</dbReference>
<dbReference type="Proteomes" id="UP001451606">
    <property type="component" value="Chromosome"/>
</dbReference>
<feature type="binding site" evidence="1">
    <location>
        <begin position="120"/>
        <end position="121"/>
    </location>
    <ligand>
        <name>ATP</name>
        <dbReference type="ChEBI" id="CHEBI:30616"/>
    </ligand>
</feature>
<feature type="binding site" evidence="1">
    <location>
        <position position="43"/>
    </location>
    <ligand>
        <name>Mg(2+)</name>
        <dbReference type="ChEBI" id="CHEBI:18420"/>
        <label>4</label>
    </ligand>
</feature>
<feature type="binding site" evidence="1">
    <location>
        <position position="314"/>
    </location>
    <ligand>
        <name>substrate</name>
    </ligand>
</feature>
<reference evidence="3 4" key="1">
    <citation type="submission" date="2023-09" db="EMBL/GenBank/DDBJ databases">
        <authorList>
            <person name="Golyshina O.V."/>
            <person name="Lunev E.A."/>
            <person name="Bargiela R."/>
            <person name="Gaines M.C."/>
            <person name="Daum B."/>
            <person name="Bale N.J."/>
            <person name="Koenen M."/>
            <person name="Sinninghe Damst J.S."/>
            <person name="Yakimov M."/>
            <person name="Golyshin P.N."/>
        </authorList>
    </citation>
    <scope>NUCLEOTIDE SEQUENCE [LARGE SCALE GENOMIC DNA]</scope>
    <source>
        <strain evidence="3 4">M1</strain>
    </source>
</reference>
<dbReference type="RefSeq" id="WP_393970813.1">
    <property type="nucleotide sequence ID" value="NZ_CP133772.1"/>
</dbReference>
<dbReference type="GO" id="GO:0009229">
    <property type="term" value="P:thiamine diphosphate biosynthetic process"/>
    <property type="evidence" value="ECO:0007669"/>
    <property type="project" value="UniProtKB-UniRule"/>
</dbReference>
<dbReference type="Gene3D" id="3.90.650.10">
    <property type="entry name" value="PurM-like C-terminal domain"/>
    <property type="match status" value="1"/>
</dbReference>
<comment type="similarity">
    <text evidence="1">Belongs to the thiamine-monophosphate kinase family.</text>
</comment>
<feature type="binding site" evidence="1">
    <location>
        <position position="29"/>
    </location>
    <ligand>
        <name>Mg(2+)</name>
        <dbReference type="ChEBI" id="CHEBI:18420"/>
        <label>3</label>
    </ligand>
</feature>
<dbReference type="EMBL" id="CP133772">
    <property type="protein sequence ID" value="WYY00476.1"/>
    <property type="molecule type" value="Genomic_DNA"/>
</dbReference>
<dbReference type="HAMAP" id="MF_02128">
    <property type="entry name" value="TMP_kinase"/>
    <property type="match status" value="1"/>
</dbReference>
<sequence>MGLKLKDLGERKIIDRIFLSSGIKQEKDDCAVIKLKGQNILISTDSVSLPTHFFPEVTPETMGSFLAAINLSDIAAMAGEPDSFLLSLQVPDDYQYSFLEEFVSGLTRILRSYKTRLDGGDTKEGTYFEATGFVMGYQKPKRTLYRSRIRKNQVLCTTNKMGKAASGYIFYRSSYRKELALKLMYDIRPRIKEASLIAEYGGKFMMDLSDGLYSSIGQMKKDYGIGLRIVEDELPPDSHVKKAADLSGATPADVMCRFGGDYELLFTIDNSDYRDFKDAMESNKVQVSYIGDTWEGENMMFDGDKWHIIDDPGYEHFSPKPKLGRIE</sequence>
<dbReference type="SUPFAM" id="SSF55326">
    <property type="entry name" value="PurM N-terminal domain-like"/>
    <property type="match status" value="1"/>
</dbReference>
<feature type="binding site" evidence="1">
    <location>
        <position position="73"/>
    </location>
    <ligand>
        <name>Mg(2+)</name>
        <dbReference type="ChEBI" id="CHEBI:18420"/>
        <label>4</label>
    </ligand>
</feature>
<dbReference type="GO" id="GO:0000287">
    <property type="term" value="F:magnesium ion binding"/>
    <property type="evidence" value="ECO:0007669"/>
    <property type="project" value="UniProtKB-UniRule"/>
</dbReference>
<comment type="caution">
    <text evidence="1">Lacks conserved residue(s) required for the propagation of feature annotation.</text>
</comment>
<dbReference type="InterPro" id="IPR016188">
    <property type="entry name" value="PurM-like_N"/>
</dbReference>
<comment type="pathway">
    <text evidence="1">Cofactor biosynthesis; thiamine diphosphate biosynthesis; thiamine diphosphate from thiamine phosphate: step 1/1.</text>
</comment>
<dbReference type="PANTHER" id="PTHR30270">
    <property type="entry name" value="THIAMINE-MONOPHOSPHATE KINASE"/>
    <property type="match status" value="1"/>
</dbReference>
<dbReference type="KEGG" id="omr:OXIME_001048"/>
<dbReference type="Gene3D" id="3.30.1330.10">
    <property type="entry name" value="PurM-like, N-terminal domain"/>
    <property type="match status" value="1"/>
</dbReference>
<feature type="domain" description="PurM-like N-terminal" evidence="2">
    <location>
        <begin position="28"/>
        <end position="134"/>
    </location>
</feature>
<dbReference type="GO" id="GO:0005524">
    <property type="term" value="F:ATP binding"/>
    <property type="evidence" value="ECO:0007669"/>
    <property type="project" value="UniProtKB-UniRule"/>
</dbReference>
<dbReference type="PIRSF" id="PIRSF005303">
    <property type="entry name" value="Thiam_monoph_kin"/>
    <property type="match status" value="1"/>
</dbReference>
<feature type="binding site" evidence="1">
    <location>
        <position position="44"/>
    </location>
    <ligand>
        <name>Mg(2+)</name>
        <dbReference type="ChEBI" id="CHEBI:18420"/>
        <label>1</label>
    </ligand>
</feature>
<comment type="function">
    <text evidence="1">Catalyzes the ATP-dependent phosphorylation of thiamine-monophosphate (TMP) to form thiamine-pyrophosphate (TPP), the active form of vitamin B1.</text>
</comment>
<name>A0AAX4NG83_9ARCH</name>
<feature type="binding site" evidence="1">
    <location>
        <position position="45"/>
    </location>
    <ligand>
        <name>Mg(2+)</name>
        <dbReference type="ChEBI" id="CHEBI:18420"/>
        <label>1</label>
    </ligand>
</feature>
<dbReference type="GO" id="GO:0009030">
    <property type="term" value="F:thiamine-phosphate kinase activity"/>
    <property type="evidence" value="ECO:0007669"/>
    <property type="project" value="UniProtKB-UniRule"/>
</dbReference>
<evidence type="ECO:0000313" key="4">
    <source>
        <dbReference type="Proteomes" id="UP001451606"/>
    </source>
</evidence>